<dbReference type="Pfam" id="PF09209">
    <property type="entry name" value="CecR_C"/>
    <property type="match status" value="1"/>
</dbReference>
<keyword evidence="2 4" id="KW-0238">DNA-binding</keyword>
<dbReference type="SUPFAM" id="SSF46689">
    <property type="entry name" value="Homeodomain-like"/>
    <property type="match status" value="1"/>
</dbReference>
<dbReference type="InterPro" id="IPR050109">
    <property type="entry name" value="HTH-type_TetR-like_transc_reg"/>
</dbReference>
<feature type="DNA-binding region" description="H-T-H motif" evidence="4">
    <location>
        <begin position="37"/>
        <end position="56"/>
    </location>
</feature>
<name>A0A7W9AFU3_9SPHN</name>
<dbReference type="RefSeq" id="WP_184015495.1">
    <property type="nucleotide sequence ID" value="NZ_JACIJC010000001.1"/>
</dbReference>
<dbReference type="InterPro" id="IPR009057">
    <property type="entry name" value="Homeodomain-like_sf"/>
</dbReference>
<reference evidence="6 7" key="1">
    <citation type="submission" date="2020-08" db="EMBL/GenBank/DDBJ databases">
        <title>Genomic Encyclopedia of Type Strains, Phase IV (KMG-IV): sequencing the most valuable type-strain genomes for metagenomic binning, comparative biology and taxonomic classification.</title>
        <authorList>
            <person name="Goeker M."/>
        </authorList>
    </citation>
    <scope>NUCLEOTIDE SEQUENCE [LARGE SCALE GENOMIC DNA]</scope>
    <source>
        <strain evidence="6 7">DSM 25079</strain>
    </source>
</reference>
<evidence type="ECO:0000256" key="3">
    <source>
        <dbReference type="ARBA" id="ARBA00023163"/>
    </source>
</evidence>
<evidence type="ECO:0000256" key="2">
    <source>
        <dbReference type="ARBA" id="ARBA00023125"/>
    </source>
</evidence>
<dbReference type="PANTHER" id="PTHR30055:SF234">
    <property type="entry name" value="HTH-TYPE TRANSCRIPTIONAL REGULATOR BETI"/>
    <property type="match status" value="1"/>
</dbReference>
<dbReference type="GO" id="GO:0000976">
    <property type="term" value="F:transcription cis-regulatory region binding"/>
    <property type="evidence" value="ECO:0007669"/>
    <property type="project" value="TreeGrafter"/>
</dbReference>
<dbReference type="EMBL" id="JACIJC010000001">
    <property type="protein sequence ID" value="MBB5684840.1"/>
    <property type="molecule type" value="Genomic_DNA"/>
</dbReference>
<protein>
    <submittedName>
        <fullName evidence="6">AcrR family transcriptional regulator</fullName>
    </submittedName>
</protein>
<dbReference type="PRINTS" id="PR00455">
    <property type="entry name" value="HTHTETR"/>
</dbReference>
<evidence type="ECO:0000256" key="1">
    <source>
        <dbReference type="ARBA" id="ARBA00023015"/>
    </source>
</evidence>
<sequence>MKYRPAEGGYVRGDETRQLIIDMAIPIFGDRGFEGASTRMLVAAAGASPAAIQYYFGGKAGLYRACAECLADNTWQKLNSDARHLDDLPPGTDPDVMIDALADFFLAQEKTLHDDRDMAQRALFLAREQMSSSGPVFDIIFERLNQRVLMKFAPVVGAVIGKASDDPETRLRTAMIIAHMVGMRSHGQITLRFLGWSNFDDNLLLWGAVMRTHLRAMLSAELAI</sequence>
<evidence type="ECO:0000256" key="4">
    <source>
        <dbReference type="PROSITE-ProRule" id="PRU00335"/>
    </source>
</evidence>
<dbReference type="Gene3D" id="1.10.10.60">
    <property type="entry name" value="Homeodomain-like"/>
    <property type="match status" value="1"/>
</dbReference>
<organism evidence="6 7">
    <name type="scientific">Sphingobium boeckii</name>
    <dbReference type="NCBI Taxonomy" id="1082345"/>
    <lineage>
        <taxon>Bacteria</taxon>
        <taxon>Pseudomonadati</taxon>
        <taxon>Pseudomonadota</taxon>
        <taxon>Alphaproteobacteria</taxon>
        <taxon>Sphingomonadales</taxon>
        <taxon>Sphingomonadaceae</taxon>
        <taxon>Sphingobium</taxon>
    </lineage>
</organism>
<dbReference type="PANTHER" id="PTHR30055">
    <property type="entry name" value="HTH-TYPE TRANSCRIPTIONAL REGULATOR RUTR"/>
    <property type="match status" value="1"/>
</dbReference>
<evidence type="ECO:0000313" key="6">
    <source>
        <dbReference type="EMBL" id="MBB5684840.1"/>
    </source>
</evidence>
<evidence type="ECO:0000313" key="7">
    <source>
        <dbReference type="Proteomes" id="UP000549617"/>
    </source>
</evidence>
<dbReference type="InterPro" id="IPR036271">
    <property type="entry name" value="Tet_transcr_reg_TetR-rel_C_sf"/>
</dbReference>
<dbReference type="Gene3D" id="1.10.357.10">
    <property type="entry name" value="Tetracycline Repressor, domain 2"/>
    <property type="match status" value="1"/>
</dbReference>
<evidence type="ECO:0000259" key="5">
    <source>
        <dbReference type="PROSITE" id="PS50977"/>
    </source>
</evidence>
<dbReference type="AlphaFoldDB" id="A0A7W9AFU3"/>
<proteinExistence type="predicted"/>
<accession>A0A7W9AFU3</accession>
<dbReference type="InterPro" id="IPR001647">
    <property type="entry name" value="HTH_TetR"/>
</dbReference>
<gene>
    <name evidence="6" type="ORF">FHS49_000831</name>
</gene>
<dbReference type="InterPro" id="IPR015292">
    <property type="entry name" value="Tscrpt_reg_YbiH_C"/>
</dbReference>
<feature type="domain" description="HTH tetR-type" evidence="5">
    <location>
        <begin position="14"/>
        <end position="74"/>
    </location>
</feature>
<dbReference type="GO" id="GO:0003700">
    <property type="term" value="F:DNA-binding transcription factor activity"/>
    <property type="evidence" value="ECO:0007669"/>
    <property type="project" value="TreeGrafter"/>
</dbReference>
<keyword evidence="7" id="KW-1185">Reference proteome</keyword>
<keyword evidence="3" id="KW-0804">Transcription</keyword>
<keyword evidence="1" id="KW-0805">Transcription regulation</keyword>
<dbReference type="Proteomes" id="UP000549617">
    <property type="component" value="Unassembled WGS sequence"/>
</dbReference>
<dbReference type="PROSITE" id="PS50977">
    <property type="entry name" value="HTH_TETR_2"/>
    <property type="match status" value="1"/>
</dbReference>
<comment type="caution">
    <text evidence="6">The sequence shown here is derived from an EMBL/GenBank/DDBJ whole genome shotgun (WGS) entry which is preliminary data.</text>
</comment>
<dbReference type="SUPFAM" id="SSF48498">
    <property type="entry name" value="Tetracyclin repressor-like, C-terminal domain"/>
    <property type="match status" value="1"/>
</dbReference>
<dbReference type="Pfam" id="PF00440">
    <property type="entry name" value="TetR_N"/>
    <property type="match status" value="1"/>
</dbReference>